<dbReference type="SUPFAM" id="SSF48726">
    <property type="entry name" value="Immunoglobulin"/>
    <property type="match status" value="2"/>
</dbReference>
<gene>
    <name evidence="4" type="ORF">QQF64_019421</name>
</gene>
<sequence>MQLKAFFLCLRLLLNEGVSCAHREVKIVTEGQSVTLDTDVKVQRDDQILWTVGSQNARIAEIHRQNGHITSGVIGDGLWLDSQTGSLTFRNIRTDHSELYLLQIISNTTTLWKIFNVIVCAPLPVPVISSNPLQCPSLSSSQQNCSLLCSVVNVSNVRLSWYKGNRLLSNISVSDLSISLSLPLEVEYQDKNTYSCVINNPISNQTQHLDISQLCQPCAALDERSHLIILIAVILVMLVLIVGGLIYHRNKQSGGHCCMVSHGVRHGV</sequence>
<keyword evidence="1" id="KW-0812">Transmembrane</keyword>
<comment type="caution">
    <text evidence="4">The sequence shown here is derived from an EMBL/GenBank/DDBJ whole genome shotgun (WGS) entry which is preliminary data.</text>
</comment>
<keyword evidence="2" id="KW-0732">Signal</keyword>
<accession>A0ABR3LGS6</accession>
<feature type="transmembrane region" description="Helical" evidence="1">
    <location>
        <begin position="227"/>
        <end position="247"/>
    </location>
</feature>
<evidence type="ECO:0000259" key="3">
    <source>
        <dbReference type="PROSITE" id="PS50835"/>
    </source>
</evidence>
<dbReference type="Gene3D" id="2.60.40.10">
    <property type="entry name" value="Immunoglobulins"/>
    <property type="match status" value="2"/>
</dbReference>
<feature type="chain" id="PRO_5047247442" description="Ig-like domain-containing protein" evidence="2">
    <location>
        <begin position="22"/>
        <end position="268"/>
    </location>
</feature>
<proteinExistence type="predicted"/>
<dbReference type="InterPro" id="IPR007110">
    <property type="entry name" value="Ig-like_dom"/>
</dbReference>
<dbReference type="EMBL" id="JAYMGO010000022">
    <property type="protein sequence ID" value="KAL1251625.1"/>
    <property type="molecule type" value="Genomic_DNA"/>
</dbReference>
<dbReference type="PANTHER" id="PTHR21063">
    <property type="entry name" value="LFA-3"/>
    <property type="match status" value="1"/>
</dbReference>
<keyword evidence="1" id="KW-1133">Transmembrane helix</keyword>
<reference evidence="4 5" key="1">
    <citation type="submission" date="2023-09" db="EMBL/GenBank/DDBJ databases">
        <authorList>
            <person name="Wang M."/>
        </authorList>
    </citation>
    <scope>NUCLEOTIDE SEQUENCE [LARGE SCALE GENOMIC DNA]</scope>
    <source>
        <strain evidence="4">GT-2023</strain>
        <tissue evidence="4">Liver</tissue>
    </source>
</reference>
<dbReference type="PROSITE" id="PS50835">
    <property type="entry name" value="IG_LIKE"/>
    <property type="match status" value="1"/>
</dbReference>
<evidence type="ECO:0000313" key="5">
    <source>
        <dbReference type="Proteomes" id="UP001558613"/>
    </source>
</evidence>
<organism evidence="4 5">
    <name type="scientific">Cirrhinus molitorella</name>
    <name type="common">mud carp</name>
    <dbReference type="NCBI Taxonomy" id="172907"/>
    <lineage>
        <taxon>Eukaryota</taxon>
        <taxon>Metazoa</taxon>
        <taxon>Chordata</taxon>
        <taxon>Craniata</taxon>
        <taxon>Vertebrata</taxon>
        <taxon>Euteleostomi</taxon>
        <taxon>Actinopterygii</taxon>
        <taxon>Neopterygii</taxon>
        <taxon>Teleostei</taxon>
        <taxon>Ostariophysi</taxon>
        <taxon>Cypriniformes</taxon>
        <taxon>Cyprinidae</taxon>
        <taxon>Labeoninae</taxon>
        <taxon>Labeonini</taxon>
        <taxon>Cirrhinus</taxon>
    </lineage>
</organism>
<dbReference type="InterPro" id="IPR013783">
    <property type="entry name" value="Ig-like_fold"/>
</dbReference>
<dbReference type="Proteomes" id="UP001558613">
    <property type="component" value="Unassembled WGS sequence"/>
</dbReference>
<feature type="signal peptide" evidence="2">
    <location>
        <begin position="1"/>
        <end position="21"/>
    </location>
</feature>
<dbReference type="CDD" id="cd00096">
    <property type="entry name" value="Ig"/>
    <property type="match status" value="1"/>
</dbReference>
<evidence type="ECO:0000313" key="4">
    <source>
        <dbReference type="EMBL" id="KAL1251625.1"/>
    </source>
</evidence>
<dbReference type="PANTHER" id="PTHR21063:SF4">
    <property type="entry name" value="CD48 ANTIGEN-RELATED"/>
    <property type="match status" value="1"/>
</dbReference>
<keyword evidence="1" id="KW-0472">Membrane</keyword>
<evidence type="ECO:0000256" key="1">
    <source>
        <dbReference type="SAM" id="Phobius"/>
    </source>
</evidence>
<name>A0ABR3LGS6_9TELE</name>
<keyword evidence="5" id="KW-1185">Reference proteome</keyword>
<evidence type="ECO:0000256" key="2">
    <source>
        <dbReference type="SAM" id="SignalP"/>
    </source>
</evidence>
<dbReference type="InterPro" id="IPR036179">
    <property type="entry name" value="Ig-like_dom_sf"/>
</dbReference>
<protein>
    <recommendedName>
        <fullName evidence="3">Ig-like domain-containing protein</fullName>
    </recommendedName>
</protein>
<feature type="domain" description="Ig-like" evidence="3">
    <location>
        <begin position="126"/>
        <end position="212"/>
    </location>
</feature>